<proteinExistence type="predicted"/>
<dbReference type="PANTHER" id="PTHR43539">
    <property type="entry name" value="FLAVIN-BINDING MONOOXYGENASE-LIKE PROTEIN (AFU_ORTHOLOGUE AFUA_4G09220)"/>
    <property type="match status" value="1"/>
</dbReference>
<evidence type="ECO:0000313" key="2">
    <source>
        <dbReference type="EMBL" id="CAF1262441.1"/>
    </source>
</evidence>
<accession>A0A815AZY7</accession>
<dbReference type="AlphaFoldDB" id="A0A815AZY7"/>
<dbReference type="Gene3D" id="3.50.50.60">
    <property type="entry name" value="FAD/NAD(P)-binding domain"/>
    <property type="match status" value="1"/>
</dbReference>
<reference evidence="2" key="1">
    <citation type="submission" date="2021-02" db="EMBL/GenBank/DDBJ databases">
        <authorList>
            <person name="Nowell W R."/>
        </authorList>
    </citation>
    <scope>NUCLEOTIDE SEQUENCE</scope>
</reference>
<dbReference type="Proteomes" id="UP000663828">
    <property type="component" value="Unassembled WGS sequence"/>
</dbReference>
<dbReference type="OrthoDB" id="10053581at2759"/>
<dbReference type="GO" id="GO:0050660">
    <property type="term" value="F:flavin adenine dinucleotide binding"/>
    <property type="evidence" value="ECO:0007669"/>
    <property type="project" value="TreeGrafter"/>
</dbReference>
<keyword evidence="1" id="KW-0560">Oxidoreductase</keyword>
<dbReference type="InterPro" id="IPR050982">
    <property type="entry name" value="Auxin_biosynth/cation_transpt"/>
</dbReference>
<keyword evidence="4" id="KW-1185">Reference proteome</keyword>
<dbReference type="PANTHER" id="PTHR43539:SF78">
    <property type="entry name" value="FLAVIN-CONTAINING MONOOXYGENASE"/>
    <property type="match status" value="1"/>
</dbReference>
<dbReference type="Pfam" id="PF13738">
    <property type="entry name" value="Pyr_redox_3"/>
    <property type="match status" value="1"/>
</dbReference>
<gene>
    <name evidence="3" type="ORF">EDS130_LOCUS37615</name>
    <name evidence="2" type="ORF">XAT740_LOCUS26852</name>
</gene>
<organism evidence="2 4">
    <name type="scientific">Adineta ricciae</name>
    <name type="common">Rotifer</name>
    <dbReference type="NCBI Taxonomy" id="249248"/>
    <lineage>
        <taxon>Eukaryota</taxon>
        <taxon>Metazoa</taxon>
        <taxon>Spiralia</taxon>
        <taxon>Gnathifera</taxon>
        <taxon>Rotifera</taxon>
        <taxon>Eurotatoria</taxon>
        <taxon>Bdelloidea</taxon>
        <taxon>Adinetida</taxon>
        <taxon>Adinetidae</taxon>
        <taxon>Adineta</taxon>
    </lineage>
</organism>
<evidence type="ECO:0008006" key="5">
    <source>
        <dbReference type="Google" id="ProtNLM"/>
    </source>
</evidence>
<evidence type="ECO:0000313" key="4">
    <source>
        <dbReference type="Proteomes" id="UP000663828"/>
    </source>
</evidence>
<dbReference type="InterPro" id="IPR036188">
    <property type="entry name" value="FAD/NAD-bd_sf"/>
</dbReference>
<evidence type="ECO:0000256" key="1">
    <source>
        <dbReference type="ARBA" id="ARBA00023002"/>
    </source>
</evidence>
<dbReference type="GO" id="GO:0004497">
    <property type="term" value="F:monooxygenase activity"/>
    <property type="evidence" value="ECO:0007669"/>
    <property type="project" value="TreeGrafter"/>
</dbReference>
<dbReference type="SUPFAM" id="SSF51905">
    <property type="entry name" value="FAD/NAD(P)-binding domain"/>
    <property type="match status" value="1"/>
</dbReference>
<dbReference type="EMBL" id="CAJNOJ010000374">
    <property type="protein sequence ID" value="CAF1422769.1"/>
    <property type="molecule type" value="Genomic_DNA"/>
</dbReference>
<dbReference type="EMBL" id="CAJNOR010002203">
    <property type="protein sequence ID" value="CAF1262441.1"/>
    <property type="molecule type" value="Genomic_DNA"/>
</dbReference>
<dbReference type="Proteomes" id="UP000663852">
    <property type="component" value="Unassembled WGS sequence"/>
</dbReference>
<sequence length="232" mass="26052">MASNDTFLIGIIGSGPIGLECGLRALQYGYRFVIFEAGDDIANNVRSWSHVRLFTPLNMNMSSLGRTHVEPNDDDSTYLTGDEYIERYLRPISRHLQPNIRLRHRVISVGRHDINRFVILVENGQINREEYMLLDCVIDASGTYGCPNFAGPGRLPAINERALRMAASPLISYRVPSERDEHLAGKRILLIGKGYSAATSAVFLDLPITYLHSSKVSPLQLLLDEELLIFHL</sequence>
<protein>
    <recommendedName>
        <fullName evidence="5">FAD/NAD(P)-binding domain-containing protein</fullName>
    </recommendedName>
</protein>
<name>A0A815AZY7_ADIRI</name>
<evidence type="ECO:0000313" key="3">
    <source>
        <dbReference type="EMBL" id="CAF1422769.1"/>
    </source>
</evidence>
<comment type="caution">
    <text evidence="2">The sequence shown here is derived from an EMBL/GenBank/DDBJ whole genome shotgun (WGS) entry which is preliminary data.</text>
</comment>